<evidence type="ECO:0000313" key="2">
    <source>
        <dbReference type="EMBL" id="KYM96526.1"/>
    </source>
</evidence>
<proteinExistence type="predicted"/>
<evidence type="ECO:0000313" key="3">
    <source>
        <dbReference type="Proteomes" id="UP000078542"/>
    </source>
</evidence>
<reference evidence="2 3" key="1">
    <citation type="submission" date="2016-03" db="EMBL/GenBank/DDBJ databases">
        <title>Cyphomyrmex costatus WGS genome.</title>
        <authorList>
            <person name="Nygaard S."/>
            <person name="Hu H."/>
            <person name="Boomsma J."/>
            <person name="Zhang G."/>
        </authorList>
    </citation>
    <scope>NUCLEOTIDE SEQUENCE [LARGE SCALE GENOMIC DNA]</scope>
    <source>
        <strain evidence="2">MS0001</strain>
        <tissue evidence="2">Whole body</tissue>
    </source>
</reference>
<organism evidence="2 3">
    <name type="scientific">Cyphomyrmex costatus</name>
    <dbReference type="NCBI Taxonomy" id="456900"/>
    <lineage>
        <taxon>Eukaryota</taxon>
        <taxon>Metazoa</taxon>
        <taxon>Ecdysozoa</taxon>
        <taxon>Arthropoda</taxon>
        <taxon>Hexapoda</taxon>
        <taxon>Insecta</taxon>
        <taxon>Pterygota</taxon>
        <taxon>Neoptera</taxon>
        <taxon>Endopterygota</taxon>
        <taxon>Hymenoptera</taxon>
        <taxon>Apocrita</taxon>
        <taxon>Aculeata</taxon>
        <taxon>Formicoidea</taxon>
        <taxon>Formicidae</taxon>
        <taxon>Myrmicinae</taxon>
        <taxon>Cyphomyrmex</taxon>
    </lineage>
</organism>
<feature type="region of interest" description="Disordered" evidence="1">
    <location>
        <begin position="52"/>
        <end position="74"/>
    </location>
</feature>
<keyword evidence="3" id="KW-1185">Reference proteome</keyword>
<dbReference type="Proteomes" id="UP000078542">
    <property type="component" value="Unassembled WGS sequence"/>
</dbReference>
<protein>
    <submittedName>
        <fullName evidence="2">Uncharacterized protein</fullName>
    </submittedName>
</protein>
<dbReference type="EMBL" id="KQ978196">
    <property type="protein sequence ID" value="KYM96526.1"/>
    <property type="molecule type" value="Genomic_DNA"/>
</dbReference>
<evidence type="ECO:0000256" key="1">
    <source>
        <dbReference type="SAM" id="MobiDB-lite"/>
    </source>
</evidence>
<sequence length="218" mass="23978">MYSYTILNLDGIEFPMKFKDIEKFKRMNDEEQGVRRCAGSCSGCPAAENARQRQRAPDSLSSAGYRDRNIRDRKNKGCGGVQEAAAVVRRPRTPGRGRERPTPFRVLVIGTGIFEIGRTMGAEVCRKLQRLSGVRERPAEAENTLPPRFVGATRYVFGDLSVDGSSGGRERPAEAGYALAPRFVGMSRSWMSVSEYCEGADDSEVCGTAGDRQKGRVA</sequence>
<accession>A0A151IAN5</accession>
<dbReference type="AlphaFoldDB" id="A0A151IAN5"/>
<gene>
    <name evidence="2" type="ORF">ALC62_12813</name>
</gene>
<name>A0A151IAN5_9HYME</name>